<dbReference type="RefSeq" id="WP_188838145.1">
    <property type="nucleotide sequence ID" value="NZ_BMHI01000005.1"/>
</dbReference>
<evidence type="ECO:0008006" key="3">
    <source>
        <dbReference type="Google" id="ProtNLM"/>
    </source>
</evidence>
<organism evidence="1 2">
    <name type="scientific">Flexivirga endophytica</name>
    <dbReference type="NCBI Taxonomy" id="1849103"/>
    <lineage>
        <taxon>Bacteria</taxon>
        <taxon>Bacillati</taxon>
        <taxon>Actinomycetota</taxon>
        <taxon>Actinomycetes</taxon>
        <taxon>Micrococcales</taxon>
        <taxon>Dermacoccaceae</taxon>
        <taxon>Flexivirga</taxon>
    </lineage>
</organism>
<gene>
    <name evidence="1" type="ORF">GCM10011492_33140</name>
</gene>
<comment type="caution">
    <text evidence="1">The sequence shown here is derived from an EMBL/GenBank/DDBJ whole genome shotgun (WGS) entry which is preliminary data.</text>
</comment>
<dbReference type="AlphaFoldDB" id="A0A916WWL1"/>
<reference evidence="1" key="1">
    <citation type="journal article" date="2014" name="Int. J. Syst. Evol. Microbiol.">
        <title>Complete genome sequence of Corynebacterium casei LMG S-19264T (=DSM 44701T), isolated from a smear-ripened cheese.</title>
        <authorList>
            <consortium name="US DOE Joint Genome Institute (JGI-PGF)"/>
            <person name="Walter F."/>
            <person name="Albersmeier A."/>
            <person name="Kalinowski J."/>
            <person name="Ruckert C."/>
        </authorList>
    </citation>
    <scope>NUCLEOTIDE SEQUENCE</scope>
    <source>
        <strain evidence="1">CGMCC 1.15085</strain>
    </source>
</reference>
<dbReference type="EMBL" id="BMHI01000005">
    <property type="protein sequence ID" value="GGB39703.1"/>
    <property type="molecule type" value="Genomic_DNA"/>
</dbReference>
<reference evidence="1" key="2">
    <citation type="submission" date="2020-09" db="EMBL/GenBank/DDBJ databases">
        <authorList>
            <person name="Sun Q."/>
            <person name="Zhou Y."/>
        </authorList>
    </citation>
    <scope>NUCLEOTIDE SEQUENCE</scope>
    <source>
        <strain evidence="1">CGMCC 1.15085</strain>
    </source>
</reference>
<protein>
    <recommendedName>
        <fullName evidence="3">Histone deacetylase</fullName>
    </recommendedName>
</protein>
<accession>A0A916WWL1</accession>
<sequence>MATHVWYASYGSNLSPQRFDCYVSGGRPEGARRTYTGCRDTAMPTGCRPTSLPGRVLFGGESSVWGGGTAFYDPQDAGPSLATAYRLTVEQFADVWFQERHLPVGGELPLAELIGAGEWVAGEDLYDRVLVAGAIEDEPVLTFTFPATVHVQEQPPSPAYAATIERGLIATHGLEREEAAAYIARLVSGRMPG</sequence>
<dbReference type="Gene3D" id="3.10.490.10">
    <property type="entry name" value="Gamma-glutamyl cyclotransferase-like"/>
    <property type="match status" value="1"/>
</dbReference>
<keyword evidence="2" id="KW-1185">Reference proteome</keyword>
<proteinExistence type="predicted"/>
<evidence type="ECO:0000313" key="1">
    <source>
        <dbReference type="EMBL" id="GGB39703.1"/>
    </source>
</evidence>
<name>A0A916WWL1_9MICO</name>
<dbReference type="Proteomes" id="UP000636793">
    <property type="component" value="Unassembled WGS sequence"/>
</dbReference>
<evidence type="ECO:0000313" key="2">
    <source>
        <dbReference type="Proteomes" id="UP000636793"/>
    </source>
</evidence>